<dbReference type="PANTHER" id="PTHR45926">
    <property type="entry name" value="OSJNBA0053K19.4 PROTEIN"/>
    <property type="match status" value="1"/>
</dbReference>
<evidence type="ECO:0000256" key="1">
    <source>
        <dbReference type="ARBA" id="ARBA00023015"/>
    </source>
</evidence>
<sequence>MATEPLDALNDSDLLERRRWGGGTKFYTRKNKGQRNSNSSATSASAAASSEPATVSANDEVSKGPEIGNSESHREGEEGDRKILGVEDGKLLQPEAYVLADDPSREVPPENCDRLGKEEVAGDGGVDVSTTEEPLVNSIEVIVPTEDGVGETVDQEIANDQLGQVIGDGPGETADGKSNEPAVPSEVGSPIELEKGSSNDLLQPIRDMVEEDKLSQEVGDSHGDAANPNNKDPILDGNEAQPLSKDDNQSQHEDVSNVEIVRQGPRETTGPSSNDAQSGHDEGTSHVETSLCIDDVLPENRAALGPQDVNSRLGEGGGASGGETVRISDVKSLESGEVVVPPPSSGCDVAADGNEVVRQSKPQQGALEQSSVMTRVDDKLRINVSGARSGDEIRGVKRKLETELDQVRSLFKRLHAKELQVTSSNSNMNNGIISNVETINTNNINNAVTTYGQAYIQPHARNDSVERTLTRANSEVGSVLYHPNKLFNRSLSVSVTDNNHGVGEFVEREKRTPKANQLYRNSEFLLGKDRLPSESSKKLKSNGTGRKDVSEMERRFGLASNKNRERVFRSCNTLLQRLMKHNFGWVFNEPVDVKKLMLHDYFDIIKHPMDLGTIKSRLSQNYYKSPIEFAEDVRLVFHNAMRYNPKGHDVNVMAETLLNIFEERWAVIEAEYNRDWGYQVYQDAGLHTPPTSRKISASQFYTPARVPMSVHTSHVPAPVYASVTPVPQPTLENSQLVMNTVPNMKPPNTLVGRTPAPKKPKARDPHKRDMTYDEKQKLSSNLQSLPSEKLDAIVHIIKRRNSALNQNNDEIEVDIDSVDAETLWELDRFVTNYKKSLSKNKRKAELALQSQAGAVQTTDGTSTVPRALEMQKDTRIGDNNEPPGQVEKQGDHASRSSSSSSSTSDSGSSSSDSDSDSSSSCGSEPGRSPRT</sequence>
<evidence type="ECO:0008006" key="10">
    <source>
        <dbReference type="Google" id="ProtNLM"/>
    </source>
</evidence>
<feature type="region of interest" description="Disordered" evidence="5">
    <location>
        <begin position="304"/>
        <end position="324"/>
    </location>
</feature>
<evidence type="ECO:0000256" key="4">
    <source>
        <dbReference type="PROSITE-ProRule" id="PRU00035"/>
    </source>
</evidence>
<feature type="compositionally biased region" description="Basic and acidic residues" evidence="5">
    <location>
        <begin position="102"/>
        <end position="120"/>
    </location>
</feature>
<feature type="compositionally biased region" description="Basic and acidic residues" evidence="5">
    <location>
        <begin position="762"/>
        <end position="772"/>
    </location>
</feature>
<keyword evidence="3" id="KW-0804">Transcription</keyword>
<evidence type="ECO:0000259" key="7">
    <source>
        <dbReference type="PROSITE" id="PS51525"/>
    </source>
</evidence>
<evidence type="ECO:0000313" key="9">
    <source>
        <dbReference type="Proteomes" id="UP001454036"/>
    </source>
</evidence>
<feature type="region of interest" description="Disordered" evidence="5">
    <location>
        <begin position="162"/>
        <end position="291"/>
    </location>
</feature>
<dbReference type="CDD" id="cd05506">
    <property type="entry name" value="Bromo_plant1"/>
    <property type="match status" value="1"/>
</dbReference>
<reference evidence="8 9" key="1">
    <citation type="submission" date="2024-01" db="EMBL/GenBank/DDBJ databases">
        <title>The complete chloroplast genome sequence of Lithospermum erythrorhizon: insights into the phylogenetic relationship among Boraginaceae species and the maternal lineages of purple gromwells.</title>
        <authorList>
            <person name="Okada T."/>
            <person name="Watanabe K."/>
        </authorList>
    </citation>
    <scope>NUCLEOTIDE SEQUENCE [LARGE SCALE GENOMIC DNA]</scope>
</reference>
<dbReference type="PRINTS" id="PR00503">
    <property type="entry name" value="BROMODOMAIN"/>
</dbReference>
<dbReference type="Pfam" id="PF17035">
    <property type="entry name" value="BET"/>
    <property type="match status" value="1"/>
</dbReference>
<dbReference type="PROSITE" id="PS00633">
    <property type="entry name" value="BROMODOMAIN_1"/>
    <property type="match status" value="1"/>
</dbReference>
<dbReference type="InterPro" id="IPR038336">
    <property type="entry name" value="NET_sf"/>
</dbReference>
<dbReference type="Gene3D" id="1.20.920.10">
    <property type="entry name" value="Bromodomain-like"/>
    <property type="match status" value="1"/>
</dbReference>
<keyword evidence="2 4" id="KW-0103">Bromodomain</keyword>
<feature type="domain" description="NET" evidence="7">
    <location>
        <begin position="760"/>
        <end position="841"/>
    </location>
</feature>
<feature type="compositionally biased region" description="Basic and acidic residues" evidence="5">
    <location>
        <begin position="244"/>
        <end position="255"/>
    </location>
</feature>
<feature type="compositionally biased region" description="Low complexity" evidence="5">
    <location>
        <begin position="895"/>
        <end position="920"/>
    </location>
</feature>
<feature type="compositionally biased region" description="Polar residues" evidence="5">
    <location>
        <begin position="848"/>
        <end position="864"/>
    </location>
</feature>
<feature type="compositionally biased region" description="Basic and acidic residues" evidence="5">
    <location>
        <begin position="869"/>
        <end position="878"/>
    </location>
</feature>
<dbReference type="Proteomes" id="UP001454036">
    <property type="component" value="Unassembled WGS sequence"/>
</dbReference>
<dbReference type="Gene3D" id="1.20.1270.220">
    <property type="match status" value="1"/>
</dbReference>
<keyword evidence="1" id="KW-0805">Transcription regulation</keyword>
<dbReference type="PROSITE" id="PS51525">
    <property type="entry name" value="NET"/>
    <property type="match status" value="1"/>
</dbReference>
<keyword evidence="9" id="KW-1185">Reference proteome</keyword>
<protein>
    <recommendedName>
        <fullName evidence="10">Transcription factor GTE4-like</fullName>
    </recommendedName>
</protein>
<dbReference type="InterPro" id="IPR037377">
    <property type="entry name" value="GTE_bromo"/>
</dbReference>
<dbReference type="EMBL" id="BAABME010000183">
    <property type="protein sequence ID" value="GAA0140454.1"/>
    <property type="molecule type" value="Genomic_DNA"/>
</dbReference>
<evidence type="ECO:0000256" key="2">
    <source>
        <dbReference type="ARBA" id="ARBA00023117"/>
    </source>
</evidence>
<feature type="compositionally biased region" description="Basic and acidic residues" evidence="5">
    <location>
        <begin position="71"/>
        <end position="90"/>
    </location>
</feature>
<dbReference type="InterPro" id="IPR001487">
    <property type="entry name" value="Bromodomain"/>
</dbReference>
<dbReference type="Pfam" id="PF00439">
    <property type="entry name" value="Bromodomain"/>
    <property type="match status" value="1"/>
</dbReference>
<dbReference type="SUPFAM" id="SSF47370">
    <property type="entry name" value="Bromodomain"/>
    <property type="match status" value="1"/>
</dbReference>
<evidence type="ECO:0000256" key="5">
    <source>
        <dbReference type="SAM" id="MobiDB-lite"/>
    </source>
</evidence>
<dbReference type="SMART" id="SM00297">
    <property type="entry name" value="BROMO"/>
    <property type="match status" value="1"/>
</dbReference>
<dbReference type="AlphaFoldDB" id="A0AAV3NM75"/>
<gene>
    <name evidence="8" type="ORF">LIER_01800</name>
</gene>
<dbReference type="InterPro" id="IPR027353">
    <property type="entry name" value="NET_dom"/>
</dbReference>
<feature type="domain" description="Bromo" evidence="6">
    <location>
        <begin position="579"/>
        <end position="651"/>
    </location>
</feature>
<dbReference type="InterPro" id="IPR018359">
    <property type="entry name" value="Bromodomain_CS"/>
</dbReference>
<feature type="compositionally biased region" description="Basic and acidic residues" evidence="5">
    <location>
        <begin position="207"/>
        <end position="223"/>
    </location>
</feature>
<evidence type="ECO:0000259" key="6">
    <source>
        <dbReference type="PROSITE" id="PS50014"/>
    </source>
</evidence>
<name>A0AAV3NM75_LITER</name>
<dbReference type="PROSITE" id="PS50014">
    <property type="entry name" value="BROMODOMAIN_2"/>
    <property type="match status" value="1"/>
</dbReference>
<feature type="compositionally biased region" description="Low complexity" evidence="5">
    <location>
        <begin position="37"/>
        <end position="57"/>
    </location>
</feature>
<accession>A0AAV3NM75</accession>
<proteinExistence type="predicted"/>
<feature type="region of interest" description="Disordered" evidence="5">
    <location>
        <begin position="1"/>
        <end position="130"/>
    </location>
</feature>
<evidence type="ECO:0000313" key="8">
    <source>
        <dbReference type="EMBL" id="GAA0140454.1"/>
    </source>
</evidence>
<comment type="caution">
    <text evidence="8">The sequence shown here is derived from an EMBL/GenBank/DDBJ whole genome shotgun (WGS) entry which is preliminary data.</text>
</comment>
<dbReference type="InterPro" id="IPR036427">
    <property type="entry name" value="Bromodomain-like_sf"/>
</dbReference>
<organism evidence="8 9">
    <name type="scientific">Lithospermum erythrorhizon</name>
    <name type="common">Purple gromwell</name>
    <name type="synonym">Lithospermum officinale var. erythrorhizon</name>
    <dbReference type="NCBI Taxonomy" id="34254"/>
    <lineage>
        <taxon>Eukaryota</taxon>
        <taxon>Viridiplantae</taxon>
        <taxon>Streptophyta</taxon>
        <taxon>Embryophyta</taxon>
        <taxon>Tracheophyta</taxon>
        <taxon>Spermatophyta</taxon>
        <taxon>Magnoliopsida</taxon>
        <taxon>eudicotyledons</taxon>
        <taxon>Gunneridae</taxon>
        <taxon>Pentapetalae</taxon>
        <taxon>asterids</taxon>
        <taxon>lamiids</taxon>
        <taxon>Boraginales</taxon>
        <taxon>Boraginaceae</taxon>
        <taxon>Boraginoideae</taxon>
        <taxon>Lithospermeae</taxon>
        <taxon>Lithospermum</taxon>
    </lineage>
</organism>
<feature type="region of interest" description="Disordered" evidence="5">
    <location>
        <begin position="741"/>
        <end position="772"/>
    </location>
</feature>
<feature type="region of interest" description="Disordered" evidence="5">
    <location>
        <begin position="848"/>
        <end position="931"/>
    </location>
</feature>
<evidence type="ECO:0000256" key="3">
    <source>
        <dbReference type="ARBA" id="ARBA00023163"/>
    </source>
</evidence>